<keyword evidence="5" id="KW-1185">Reference proteome</keyword>
<sequence length="522" mass="55582">MRYPSGWLLFLCLGALVRADVTPAVPFQDHAVLQQGRAIPVWGRAAVGEKITVTYSGTTSRTATAVAGADGRWRVDLPAIPASAQPATLTFVGKNTIKLNDILVGEVWLASGQSNMELGMGGLGGWGYFITNAVAEVAAANYPQIRELKMPPVSAETPQETGKGAWRVCTPATVGDFSAVAYYFARDLHQKLNVPVGIINAAWSGSPIEPFMTPASLAADPNGPGAIKAWKTKTADFPANKARYDAEKAAWDEAKAAAAKAGERFNKPGPRFPFGPGHKNVPSGSYNAMIHPVVPYALRGFIWYQGETNAGANQYRTFFPSLIAGWREVFAGGELPFYWVQLASWGANGDPDGLGIPTMREAQTQTLSVPKTGQALAIDIGDSTDIHPKNKLDVGRRLALLALHRTYGQKDVVDSGPIFAKVELNAGASGRVRVHFKDVAGGLKNSNAADKESVLGFEVAGKDKVFSAATARIENATAGTVLVTAPAGVTPPVYVRYAWRNDPKNTLVNTANLPAAPFRTDP</sequence>
<protein>
    <submittedName>
        <fullName evidence="4">Sialate O-acetylesterase</fullName>
    </submittedName>
</protein>
<evidence type="ECO:0000259" key="3">
    <source>
        <dbReference type="Pfam" id="PF03629"/>
    </source>
</evidence>
<feature type="chain" id="PRO_5022001258" evidence="2">
    <location>
        <begin position="20"/>
        <end position="522"/>
    </location>
</feature>
<evidence type="ECO:0000313" key="4">
    <source>
        <dbReference type="EMBL" id="TSJ79292.1"/>
    </source>
</evidence>
<dbReference type="RefSeq" id="WP_144229690.1">
    <property type="nucleotide sequence ID" value="NZ_CBCRVV010000020.1"/>
</dbReference>
<dbReference type="EMBL" id="VMBG01000001">
    <property type="protein sequence ID" value="TSJ79292.1"/>
    <property type="molecule type" value="Genomic_DNA"/>
</dbReference>
<dbReference type="Gene3D" id="3.40.50.1110">
    <property type="entry name" value="SGNH hydrolase"/>
    <property type="match status" value="1"/>
</dbReference>
<dbReference type="PANTHER" id="PTHR22901:SF0">
    <property type="entry name" value="SIALATE O-ACETYLESTERASE"/>
    <property type="match status" value="1"/>
</dbReference>
<accession>A0A556QRP0</accession>
<keyword evidence="1" id="KW-0378">Hydrolase</keyword>
<evidence type="ECO:0000313" key="5">
    <source>
        <dbReference type="Proteomes" id="UP000315648"/>
    </source>
</evidence>
<feature type="signal peptide" evidence="2">
    <location>
        <begin position="1"/>
        <end position="19"/>
    </location>
</feature>
<dbReference type="InterPro" id="IPR005181">
    <property type="entry name" value="SASA"/>
</dbReference>
<comment type="caution">
    <text evidence="4">The sequence shown here is derived from an EMBL/GenBank/DDBJ whole genome shotgun (WGS) entry which is preliminary data.</text>
</comment>
<proteinExistence type="predicted"/>
<evidence type="ECO:0000256" key="2">
    <source>
        <dbReference type="SAM" id="SignalP"/>
    </source>
</evidence>
<dbReference type="AlphaFoldDB" id="A0A556QRP0"/>
<feature type="domain" description="Sialate O-acetylesterase" evidence="3">
    <location>
        <begin position="297"/>
        <end position="399"/>
    </location>
</feature>
<dbReference type="Proteomes" id="UP000315648">
    <property type="component" value="Unassembled WGS sequence"/>
</dbReference>
<dbReference type="PANTHER" id="PTHR22901">
    <property type="entry name" value="SIALATE O-ACETYLESTERASE"/>
    <property type="match status" value="1"/>
</dbReference>
<dbReference type="Pfam" id="PF03629">
    <property type="entry name" value="SASA"/>
    <property type="match status" value="1"/>
</dbReference>
<dbReference type="InterPro" id="IPR039329">
    <property type="entry name" value="SIAE"/>
</dbReference>
<dbReference type="GO" id="GO:0005975">
    <property type="term" value="P:carbohydrate metabolic process"/>
    <property type="evidence" value="ECO:0007669"/>
    <property type="project" value="TreeGrafter"/>
</dbReference>
<keyword evidence="2" id="KW-0732">Signal</keyword>
<evidence type="ECO:0000256" key="1">
    <source>
        <dbReference type="ARBA" id="ARBA00022801"/>
    </source>
</evidence>
<name>A0A556QRP0_9BACT</name>
<reference evidence="4 5" key="1">
    <citation type="submission" date="2019-07" db="EMBL/GenBank/DDBJ databases">
        <title>Description of 53C-WASEF.</title>
        <authorList>
            <person name="Pitt A."/>
            <person name="Hahn M.W."/>
        </authorList>
    </citation>
    <scope>NUCLEOTIDE SEQUENCE [LARGE SCALE GENOMIC DNA]</scope>
    <source>
        <strain evidence="4 5">53C-WASEF</strain>
    </source>
</reference>
<gene>
    <name evidence="4" type="ORF">FPL22_08370</name>
</gene>
<dbReference type="SUPFAM" id="SSF52266">
    <property type="entry name" value="SGNH hydrolase"/>
    <property type="match status" value="1"/>
</dbReference>
<organism evidence="4 5">
    <name type="scientific">Rariglobus hedericola</name>
    <dbReference type="NCBI Taxonomy" id="2597822"/>
    <lineage>
        <taxon>Bacteria</taxon>
        <taxon>Pseudomonadati</taxon>
        <taxon>Verrucomicrobiota</taxon>
        <taxon>Opitutia</taxon>
        <taxon>Opitutales</taxon>
        <taxon>Opitutaceae</taxon>
        <taxon>Rariglobus</taxon>
    </lineage>
</organism>
<dbReference type="GO" id="GO:0001681">
    <property type="term" value="F:sialate O-acetylesterase activity"/>
    <property type="evidence" value="ECO:0007669"/>
    <property type="project" value="InterPro"/>
</dbReference>
<dbReference type="OrthoDB" id="183320at2"/>
<dbReference type="InterPro" id="IPR036514">
    <property type="entry name" value="SGNH_hydro_sf"/>
</dbReference>